<name>A0A2R5GML3_9STRA</name>
<feature type="coiled-coil region" evidence="1">
    <location>
        <begin position="81"/>
        <end position="108"/>
    </location>
</feature>
<dbReference type="AlphaFoldDB" id="A0A2R5GML3"/>
<comment type="caution">
    <text evidence="2">The sequence shown here is derived from an EMBL/GenBank/DDBJ whole genome shotgun (WGS) entry which is preliminary data.</text>
</comment>
<dbReference type="InParanoid" id="A0A2R5GML3"/>
<evidence type="ECO:0000313" key="3">
    <source>
        <dbReference type="Proteomes" id="UP000241890"/>
    </source>
</evidence>
<evidence type="ECO:0000256" key="1">
    <source>
        <dbReference type="SAM" id="Coils"/>
    </source>
</evidence>
<dbReference type="PANTHER" id="PTHR36074">
    <property type="entry name" value="ISOPENTENYL-DIPHOSPHATE DELTA-ISOMERASE"/>
    <property type="match status" value="1"/>
</dbReference>
<organism evidence="2 3">
    <name type="scientific">Hondaea fermentalgiana</name>
    <dbReference type="NCBI Taxonomy" id="2315210"/>
    <lineage>
        <taxon>Eukaryota</taxon>
        <taxon>Sar</taxon>
        <taxon>Stramenopiles</taxon>
        <taxon>Bigyra</taxon>
        <taxon>Labyrinthulomycetes</taxon>
        <taxon>Thraustochytrida</taxon>
        <taxon>Thraustochytriidae</taxon>
        <taxon>Hondaea</taxon>
    </lineage>
</organism>
<reference evidence="2 3" key="1">
    <citation type="submission" date="2017-12" db="EMBL/GenBank/DDBJ databases">
        <title>Sequencing, de novo assembly and annotation of complete genome of a new Thraustochytrid species, strain FCC1311.</title>
        <authorList>
            <person name="Sedici K."/>
            <person name="Godart F."/>
            <person name="Aiese Cigliano R."/>
            <person name="Sanseverino W."/>
            <person name="Barakat M."/>
            <person name="Ortet P."/>
            <person name="Marechal E."/>
            <person name="Cagnac O."/>
            <person name="Amato A."/>
        </authorList>
    </citation>
    <scope>NUCLEOTIDE SEQUENCE [LARGE SCALE GENOMIC DNA]</scope>
</reference>
<keyword evidence="3" id="KW-1185">Reference proteome</keyword>
<evidence type="ECO:0000313" key="2">
    <source>
        <dbReference type="EMBL" id="GBG32120.1"/>
    </source>
</evidence>
<dbReference type="Proteomes" id="UP000241890">
    <property type="component" value="Unassembled WGS sequence"/>
</dbReference>
<dbReference type="EMBL" id="BEYU01000115">
    <property type="protein sequence ID" value="GBG32120.1"/>
    <property type="molecule type" value="Genomic_DNA"/>
</dbReference>
<protein>
    <submittedName>
        <fullName evidence="2">Uncharacterized protein</fullName>
    </submittedName>
</protein>
<proteinExistence type="predicted"/>
<keyword evidence="1" id="KW-0175">Coiled coil</keyword>
<accession>A0A2R5GML3</accession>
<dbReference type="OrthoDB" id="1925570at2759"/>
<gene>
    <name evidence="2" type="ORF">FCC1311_083452</name>
</gene>
<sequence length="300" mass="32680">MATGFDARAGAATAIAQRLGSRQDAVLAPVMALSAAVVADPRPLQFGGLPMPSEELLGDQQPMFGHLMPTGLGLIVAKVSIMSLCGRLRTVQKRLEEMEDEDEEAVMNIEVADVLAPSRHKHEVSVWKGFGRNLRVGVLRDVAIVTTQRIYERLAMEFFVDKKMSKSLVKNVPRSALRKWDRFADQSVLLYMQKVGACALKAQVMFWLALFTVNQAIDTYYTYQEAQHARKKGADVNAAATAVGLHRNETFVNRLILNALRCSGACVLAAVGAAIGSAIKPGTGTTLGMNIAPQFVYVFI</sequence>
<dbReference type="PANTHER" id="PTHR36074:SF1">
    <property type="entry name" value="ISOPENTENYL-DIPHOSPHATE DELTA-ISOMERASE"/>
    <property type="match status" value="1"/>
</dbReference>